<name>A0A8H4GSM5_9EURO</name>
<keyword evidence="1" id="KW-0732">Signal</keyword>
<comment type="caution">
    <text evidence="2">The sequence shown here is derived from an EMBL/GenBank/DDBJ whole genome shotgun (WGS) entry which is preliminary data.</text>
</comment>
<organism evidence="2 3">
    <name type="scientific">Aspergillus fumigatiaffinis</name>
    <dbReference type="NCBI Taxonomy" id="340414"/>
    <lineage>
        <taxon>Eukaryota</taxon>
        <taxon>Fungi</taxon>
        <taxon>Dikarya</taxon>
        <taxon>Ascomycota</taxon>
        <taxon>Pezizomycotina</taxon>
        <taxon>Eurotiomycetes</taxon>
        <taxon>Eurotiomycetidae</taxon>
        <taxon>Eurotiales</taxon>
        <taxon>Aspergillaceae</taxon>
        <taxon>Aspergillus</taxon>
        <taxon>Aspergillus subgen. Fumigati</taxon>
    </lineage>
</organism>
<evidence type="ECO:0000256" key="1">
    <source>
        <dbReference type="ARBA" id="ARBA00022729"/>
    </source>
</evidence>
<dbReference type="Proteomes" id="UP000653565">
    <property type="component" value="Unassembled WGS sequence"/>
</dbReference>
<dbReference type="PANTHER" id="PTHR15462:SF8">
    <property type="entry name" value="SERINE PROTEASE"/>
    <property type="match status" value="1"/>
</dbReference>
<dbReference type="PANTHER" id="PTHR15462">
    <property type="entry name" value="SERINE PROTEASE"/>
    <property type="match status" value="1"/>
</dbReference>
<evidence type="ECO:0008006" key="4">
    <source>
        <dbReference type="Google" id="ProtNLM"/>
    </source>
</evidence>
<dbReference type="AlphaFoldDB" id="A0A8H4GSM5"/>
<evidence type="ECO:0000313" key="3">
    <source>
        <dbReference type="Proteomes" id="UP000653565"/>
    </source>
</evidence>
<protein>
    <recommendedName>
        <fullName evidence="4">Serine protease</fullName>
    </recommendedName>
</protein>
<sequence>MSQESLFGGDEGGRGFTLQIKALVGQTASRLDTPVEINNVPSKNCTDSFVPEGLGVTDIEKAKTEHFKAQKADELKQLFPDGRADRLVERDQVIDYKTYPFSCIGKLFVGANANFTAPLWTGSAAMVGRNLLLTASHCAPWNSSGTGAMPGWWMRFVPSYHSGSEPYGSSYVQDFRGLRNTDNVTGLDYVICRLYNPIGATCGWLGSQWWSDNAGYSSTPWTSVGYPGDAMNGQVMMIEKQIRLHQVDAEGAVGRELEAHTFSTPGWSGGPMFGVLDAQQRCVGVMSGKEFEDDGLTGSFSGKHWHSVSAGGKGMTDLILYGLANWA</sequence>
<dbReference type="EMBL" id="JAAAPX010000186">
    <property type="protein sequence ID" value="KAF4227349.1"/>
    <property type="molecule type" value="Genomic_DNA"/>
</dbReference>
<dbReference type="InterPro" id="IPR043504">
    <property type="entry name" value="Peptidase_S1_PA_chymotrypsin"/>
</dbReference>
<gene>
    <name evidence="2" type="ORF">CNMCM6805_003106</name>
</gene>
<accession>A0A8H4GSM5</accession>
<dbReference type="InterPro" id="IPR050966">
    <property type="entry name" value="Glutamyl_endopeptidase"/>
</dbReference>
<dbReference type="SUPFAM" id="SSF50494">
    <property type="entry name" value="Trypsin-like serine proteases"/>
    <property type="match status" value="1"/>
</dbReference>
<proteinExistence type="predicted"/>
<keyword evidence="3" id="KW-1185">Reference proteome</keyword>
<evidence type="ECO:0000313" key="2">
    <source>
        <dbReference type="EMBL" id="KAF4227349.1"/>
    </source>
</evidence>
<reference evidence="2" key="2">
    <citation type="submission" date="2020-04" db="EMBL/GenBank/DDBJ databases">
        <authorList>
            <person name="Santos R.A.C."/>
            <person name="Steenwyk J.L."/>
            <person name="Rivero-Menendez O."/>
            <person name="Mead M.E."/>
            <person name="Silva L.P."/>
            <person name="Bastos R.W."/>
            <person name="Alastruey-Izquierdo A."/>
            <person name="Goldman G.H."/>
            <person name="Rokas A."/>
        </authorList>
    </citation>
    <scope>NUCLEOTIDE SEQUENCE</scope>
    <source>
        <strain evidence="2">CNM-CM6805</strain>
    </source>
</reference>
<dbReference type="InterPro" id="IPR009003">
    <property type="entry name" value="Peptidase_S1_PA"/>
</dbReference>
<dbReference type="Gene3D" id="2.40.10.10">
    <property type="entry name" value="Trypsin-like serine proteases"/>
    <property type="match status" value="2"/>
</dbReference>
<reference evidence="2" key="1">
    <citation type="journal article" date="2020" name="bioRxiv">
        <title>Genomic and phenotypic heterogeneity of clinical isolates of the human pathogens Aspergillus fumigatus, Aspergillus lentulus and Aspergillus fumigatiaffinis.</title>
        <authorList>
            <person name="dos Santos R.A.C."/>
            <person name="Steenwyk J.L."/>
            <person name="Rivero-Menendez O."/>
            <person name="Mead M.E."/>
            <person name="Silva L.P."/>
            <person name="Bastos R.W."/>
            <person name="Alastruey-Izquierdo A."/>
            <person name="Goldman G.H."/>
            <person name="Rokas A."/>
        </authorList>
    </citation>
    <scope>NUCLEOTIDE SEQUENCE</scope>
    <source>
        <strain evidence="2">CNM-CM6805</strain>
    </source>
</reference>